<dbReference type="PANTHER" id="PTHR46388">
    <property type="entry name" value="NHL REPEAT-CONTAINING PROTEIN 2"/>
    <property type="match status" value="1"/>
</dbReference>
<keyword evidence="5" id="KW-1185">Reference proteome</keyword>
<dbReference type="Proteomes" id="UP001257909">
    <property type="component" value="Unassembled WGS sequence"/>
</dbReference>
<protein>
    <submittedName>
        <fullName evidence="4">Thiol-disulfide isomerase/thioredoxin/sugar lactone lactonase YvrE</fullName>
    </submittedName>
</protein>
<dbReference type="InterPro" id="IPR001258">
    <property type="entry name" value="NHL_repeat"/>
</dbReference>
<dbReference type="Pfam" id="PF13905">
    <property type="entry name" value="Thioredoxin_8"/>
    <property type="match status" value="1"/>
</dbReference>
<organism evidence="4 5">
    <name type="scientific">Rheinheimera soli</name>
    <dbReference type="NCBI Taxonomy" id="443616"/>
    <lineage>
        <taxon>Bacteria</taxon>
        <taxon>Pseudomonadati</taxon>
        <taxon>Pseudomonadota</taxon>
        <taxon>Gammaproteobacteria</taxon>
        <taxon>Chromatiales</taxon>
        <taxon>Chromatiaceae</taxon>
        <taxon>Rheinheimera</taxon>
    </lineage>
</organism>
<dbReference type="Gene3D" id="2.120.10.30">
    <property type="entry name" value="TolB, C-terminal domain"/>
    <property type="match status" value="2"/>
</dbReference>
<evidence type="ECO:0000313" key="4">
    <source>
        <dbReference type="EMBL" id="MDR7121860.1"/>
    </source>
</evidence>
<keyword evidence="1" id="KW-0677">Repeat</keyword>
<sequence length="504" mass="55245">MRFKLIIWILVMTCSLTFGLAKASARTNSVEFPAGLPWLNVTEPLTMQQLKGKVVLLDFWTYGCVNCIHVIPDLHKLEQKYGNQLAVISVHSPKFENEKQLSTLTSIVRRYGMQHAVVNDVEFQLWRSYAVRAWPTFVLIGPDGKYVGQTSGEGRYDVLDQAIKQLLAEFKGEPNLTPLPIQLLDPLNTVLAAPGAVTADERYIAISDTLHHQIVLMDHQGKLVKRLGTGIAELKDGHSDSSAFSSPQGLVLANNALYVADTGNHAIRRIDLTSFQVSTIAGNGELAQGRLIPGSTPTEVSLRSPWDLALDNNTLYIAMAGSHQIWTLDLKSSALNLFAGTGQEALLDGKRQDAAFNQPSGLALRGNKLWVADAEASAVRQIDLSSGKVDTLVGQGLFEFGLKDGGFKRALLQHNKDVVALDKNTLAVADTYNHKIRLLDLDKQQVMTLSLGTELNEPGGLAVFNGELFIADTNNNRILRWHLKDQKLSEVQVPASAKADTKPK</sequence>
<dbReference type="InterPro" id="IPR013766">
    <property type="entry name" value="Thioredoxin_domain"/>
</dbReference>
<reference evidence="4 5" key="1">
    <citation type="submission" date="2023-07" db="EMBL/GenBank/DDBJ databases">
        <title>Sorghum-associated microbial communities from plants grown in Nebraska, USA.</title>
        <authorList>
            <person name="Schachtman D."/>
        </authorList>
    </citation>
    <scope>NUCLEOTIDE SEQUENCE [LARGE SCALE GENOMIC DNA]</scope>
    <source>
        <strain evidence="4 5">4138</strain>
    </source>
</reference>
<accession>A0ABU1W1Z6</accession>
<dbReference type="PROSITE" id="PS51352">
    <property type="entry name" value="THIOREDOXIN_2"/>
    <property type="match status" value="1"/>
</dbReference>
<proteinExistence type="predicted"/>
<feature type="signal peptide" evidence="2">
    <location>
        <begin position="1"/>
        <end position="23"/>
    </location>
</feature>
<dbReference type="InterPro" id="IPR012336">
    <property type="entry name" value="Thioredoxin-like_fold"/>
</dbReference>
<dbReference type="Pfam" id="PF01436">
    <property type="entry name" value="NHL"/>
    <property type="match status" value="2"/>
</dbReference>
<gene>
    <name evidence="4" type="ORF">J2W69_002817</name>
</gene>
<evidence type="ECO:0000256" key="1">
    <source>
        <dbReference type="ARBA" id="ARBA00022737"/>
    </source>
</evidence>
<dbReference type="GO" id="GO:0016853">
    <property type="term" value="F:isomerase activity"/>
    <property type="evidence" value="ECO:0007669"/>
    <property type="project" value="UniProtKB-KW"/>
</dbReference>
<feature type="domain" description="Thioredoxin" evidence="3">
    <location>
        <begin position="16"/>
        <end position="168"/>
    </location>
</feature>
<name>A0ABU1W1Z6_9GAMM</name>
<evidence type="ECO:0000259" key="3">
    <source>
        <dbReference type="PROSITE" id="PS51352"/>
    </source>
</evidence>
<keyword evidence="2" id="KW-0732">Signal</keyword>
<dbReference type="SUPFAM" id="SSF52833">
    <property type="entry name" value="Thioredoxin-like"/>
    <property type="match status" value="1"/>
</dbReference>
<keyword evidence="4" id="KW-0413">Isomerase</keyword>
<dbReference type="InterPro" id="IPR036249">
    <property type="entry name" value="Thioredoxin-like_sf"/>
</dbReference>
<feature type="chain" id="PRO_5045371163" evidence="2">
    <location>
        <begin position="24"/>
        <end position="504"/>
    </location>
</feature>
<dbReference type="Gene3D" id="3.40.30.10">
    <property type="entry name" value="Glutaredoxin"/>
    <property type="match status" value="1"/>
</dbReference>
<dbReference type="InterPro" id="IPR011042">
    <property type="entry name" value="6-blade_b-propeller_TolB-like"/>
</dbReference>
<dbReference type="RefSeq" id="WP_310279527.1">
    <property type="nucleotide sequence ID" value="NZ_JAVDWR010000009.1"/>
</dbReference>
<dbReference type="SUPFAM" id="SSF101898">
    <property type="entry name" value="NHL repeat"/>
    <property type="match status" value="1"/>
</dbReference>
<comment type="caution">
    <text evidence="4">The sequence shown here is derived from an EMBL/GenBank/DDBJ whole genome shotgun (WGS) entry which is preliminary data.</text>
</comment>
<evidence type="ECO:0000256" key="2">
    <source>
        <dbReference type="SAM" id="SignalP"/>
    </source>
</evidence>
<evidence type="ECO:0000313" key="5">
    <source>
        <dbReference type="Proteomes" id="UP001257909"/>
    </source>
</evidence>
<dbReference type="PANTHER" id="PTHR46388:SF2">
    <property type="entry name" value="NHL REPEAT-CONTAINING PROTEIN 2"/>
    <property type="match status" value="1"/>
</dbReference>
<dbReference type="EMBL" id="JAVDWR010000009">
    <property type="protein sequence ID" value="MDR7121860.1"/>
    <property type="molecule type" value="Genomic_DNA"/>
</dbReference>